<feature type="compositionally biased region" description="Basic and acidic residues" evidence="10">
    <location>
        <begin position="432"/>
        <end position="475"/>
    </location>
</feature>
<dbReference type="InterPro" id="IPR027446">
    <property type="entry name" value="VSG_C_dom_sf"/>
</dbReference>
<dbReference type="VEuPathDB" id="TriTrypDB:Tb09.v4.0031"/>
<proteinExistence type="predicted"/>
<name>A0A1V0G0F8_9TRYP</name>
<dbReference type="Pfam" id="PF13206">
    <property type="entry name" value="VSG_B"/>
    <property type="match status" value="1"/>
</dbReference>
<feature type="region of interest" description="Disordered" evidence="10">
    <location>
        <begin position="81"/>
        <end position="104"/>
    </location>
</feature>
<evidence type="ECO:0000256" key="2">
    <source>
        <dbReference type="ARBA" id="ARBA00004609"/>
    </source>
</evidence>
<keyword evidence="6" id="KW-0472">Membrane</keyword>
<evidence type="ECO:0000256" key="1">
    <source>
        <dbReference type="ARBA" id="ARBA00002523"/>
    </source>
</evidence>
<dbReference type="Gene3D" id="4.10.110.20">
    <property type="entry name" value="Variant surface glycoprotein MITAT 1.2, VSG 221, C-terminal domain"/>
    <property type="match status" value="1"/>
</dbReference>
<keyword evidence="4" id="KW-0336">GPI-anchor</keyword>
<comment type="function">
    <text evidence="1">VSG forms a coat on the surface of the parasite. The trypanosome evades the immune response of the host by expressing a series of antigenically distinct VSGs from an estimated 1000 VSG genes.</text>
</comment>
<feature type="signal peptide" evidence="11">
    <location>
        <begin position="1"/>
        <end position="24"/>
    </location>
</feature>
<dbReference type="InterPro" id="IPR025932">
    <property type="entry name" value="Trypano_VSG_B_N_dom"/>
</dbReference>
<keyword evidence="7" id="KW-0325">Glycoprotein</keyword>
<keyword evidence="3" id="KW-1003">Cell membrane</keyword>
<keyword evidence="5 11" id="KW-0732">Signal</keyword>
<feature type="domain" description="Trypanosome variant surface glycoprotein B-type N-terminal" evidence="12">
    <location>
        <begin position="12"/>
        <end position="368"/>
    </location>
</feature>
<evidence type="ECO:0000256" key="6">
    <source>
        <dbReference type="ARBA" id="ARBA00023136"/>
    </source>
</evidence>
<comment type="subcellular location">
    <subcellularLocation>
        <location evidence="2">Cell membrane</location>
        <topology evidence="2">Lipid-anchor</topology>
        <topology evidence="2">GPI-anchor</topology>
    </subcellularLocation>
</comment>
<feature type="region of interest" description="Disordered" evidence="10">
    <location>
        <begin position="424"/>
        <end position="487"/>
    </location>
</feature>
<keyword evidence="8" id="KW-0449">Lipoprotein</keyword>
<evidence type="ECO:0000256" key="9">
    <source>
        <dbReference type="SAM" id="Coils"/>
    </source>
</evidence>
<feature type="coiled-coil region" evidence="9">
    <location>
        <begin position="340"/>
        <end position="373"/>
    </location>
</feature>
<evidence type="ECO:0000256" key="5">
    <source>
        <dbReference type="ARBA" id="ARBA00022729"/>
    </source>
</evidence>
<reference evidence="13" key="1">
    <citation type="submission" date="2016-12" db="EMBL/GenBank/DDBJ databases">
        <title>Trypanosoma brucei Minichromosomal Variant Surface Glycoprotein (VSG) Repertoire.</title>
        <authorList>
            <person name="Cross G.A."/>
            <person name="Mugnier M.R."/>
        </authorList>
    </citation>
    <scope>NUCLEOTIDE SEQUENCE</scope>
    <source>
        <strain evidence="13">Tb927.100.50</strain>
    </source>
</reference>
<evidence type="ECO:0000313" key="13">
    <source>
        <dbReference type="EMBL" id="ARB51436.1"/>
    </source>
</evidence>
<dbReference type="SUPFAM" id="SSF118251">
    <property type="entry name" value="Variant surface glycoprotein MITAT 1.2, VSG 221, C-terminal domain"/>
    <property type="match status" value="1"/>
</dbReference>
<evidence type="ECO:0000256" key="3">
    <source>
        <dbReference type="ARBA" id="ARBA00022475"/>
    </source>
</evidence>
<dbReference type="EMBL" id="KY404828">
    <property type="protein sequence ID" value="ARB51436.1"/>
    <property type="molecule type" value="Genomic_DNA"/>
</dbReference>
<feature type="compositionally biased region" description="Polar residues" evidence="10">
    <location>
        <begin position="390"/>
        <end position="406"/>
    </location>
</feature>
<protein>
    <submittedName>
        <fullName evidence="13">Variant surface glycoprotein</fullName>
    </submittedName>
</protein>
<feature type="chain" id="PRO_5013364506" evidence="11">
    <location>
        <begin position="25"/>
        <end position="487"/>
    </location>
</feature>
<sequence length="487" mass="52033">MMSMSIAITTTLVVTLATRDAALAVTDGDNAHLLPALCAALQLGDGTPTYEPQLPEALAAPATLYRLNISLANPRWVATLTQTTPGNTNPTKAQGPEGAGAPSPADWDRWAEAAEYVANPANRQHLKGECDVSLLGAEQKQRLKEDVETLAETALQIFSTATAAQATNLKQDTELTEMLKVGIYGDKATTVTAPENAKIFEGTTFTYSAACATGTTSSAKKSLAAAIWCVCGSGNGNNKKPCSKTQTTVADFSSSGAPDPTKWQHFRQICPINPPTKLTATTLRIIANQLTSSIIGADASNSYIGIYHTGDCDGNSNGACAKLTDTISSGKLDSSKILWIKALTDIADELEKRQRAAEQQDDARRALKHLKEMTKAACSRARYKEENKQQAHQPAVTTGGPIQQQQDKAEKKCNAIEEQEKCDATPGCHYNKTKDGKKCTMSEEGKNEAEKAGENNGKTDCKKHDNKKNCKKENDGLAANAPRNVDG</sequence>
<feature type="compositionally biased region" description="Polar residues" evidence="10">
    <location>
        <begin position="81"/>
        <end position="92"/>
    </location>
</feature>
<dbReference type="GO" id="GO:0098552">
    <property type="term" value="C:side of membrane"/>
    <property type="evidence" value="ECO:0007669"/>
    <property type="project" value="UniProtKB-KW"/>
</dbReference>
<evidence type="ECO:0000256" key="4">
    <source>
        <dbReference type="ARBA" id="ARBA00022622"/>
    </source>
</evidence>
<evidence type="ECO:0000256" key="10">
    <source>
        <dbReference type="SAM" id="MobiDB-lite"/>
    </source>
</evidence>
<keyword evidence="9" id="KW-0175">Coiled coil</keyword>
<evidence type="ECO:0000256" key="11">
    <source>
        <dbReference type="SAM" id="SignalP"/>
    </source>
</evidence>
<dbReference type="AlphaFoldDB" id="A0A1V0G0F8"/>
<organism evidence="13">
    <name type="scientific">Trypanosoma brucei</name>
    <dbReference type="NCBI Taxonomy" id="5691"/>
    <lineage>
        <taxon>Eukaryota</taxon>
        <taxon>Discoba</taxon>
        <taxon>Euglenozoa</taxon>
        <taxon>Kinetoplastea</taxon>
        <taxon>Metakinetoplastina</taxon>
        <taxon>Trypanosomatida</taxon>
        <taxon>Trypanosomatidae</taxon>
        <taxon>Trypanosoma</taxon>
    </lineage>
</organism>
<accession>A0A1V0G0F8</accession>
<dbReference type="VEuPathDB" id="TriTrypDB:Tb427_000426800"/>
<evidence type="ECO:0000256" key="7">
    <source>
        <dbReference type="ARBA" id="ARBA00023180"/>
    </source>
</evidence>
<dbReference type="GO" id="GO:0005886">
    <property type="term" value="C:plasma membrane"/>
    <property type="evidence" value="ECO:0007669"/>
    <property type="project" value="UniProtKB-SubCell"/>
</dbReference>
<evidence type="ECO:0000259" key="12">
    <source>
        <dbReference type="Pfam" id="PF13206"/>
    </source>
</evidence>
<feature type="region of interest" description="Disordered" evidence="10">
    <location>
        <begin position="378"/>
        <end position="412"/>
    </location>
</feature>
<evidence type="ECO:0000256" key="8">
    <source>
        <dbReference type="ARBA" id="ARBA00023288"/>
    </source>
</evidence>